<dbReference type="SUPFAM" id="SSF54518">
    <property type="entry name" value="Tubby C-terminal domain-like"/>
    <property type="match status" value="1"/>
</dbReference>
<reference evidence="3" key="1">
    <citation type="submission" date="2019-08" db="EMBL/GenBank/DDBJ databases">
        <title>The improved chromosome-level genome for the pearl oyster Pinctada fucata martensii using PacBio sequencing and Hi-C.</title>
        <authorList>
            <person name="Zheng Z."/>
        </authorList>
    </citation>
    <scope>NUCLEOTIDE SEQUENCE</scope>
    <source>
        <strain evidence="3">ZZ-2019</strain>
        <tissue evidence="3">Adductor muscle</tissue>
    </source>
</reference>
<comment type="cofactor">
    <cofactor evidence="2">
        <name>Ca(2+)</name>
        <dbReference type="ChEBI" id="CHEBI:29108"/>
    </cofactor>
</comment>
<dbReference type="InterPro" id="IPR025659">
    <property type="entry name" value="Tubby-like_C"/>
</dbReference>
<proteinExistence type="inferred from homology"/>
<keyword evidence="2" id="KW-0564">Palmitate</keyword>
<protein>
    <recommendedName>
        <fullName evidence="2">Phospholipid scramblase</fullName>
    </recommendedName>
</protein>
<dbReference type="PANTHER" id="PTHR23248:SF40">
    <property type="entry name" value="PHOSPHOLIPID SCRAMBLASE"/>
    <property type="match status" value="1"/>
</dbReference>
<accession>A0AA88Y7P8</accession>
<name>A0AA88Y7P8_PINIB</name>
<evidence type="ECO:0000256" key="1">
    <source>
        <dbReference type="ARBA" id="ARBA00005350"/>
    </source>
</evidence>
<evidence type="ECO:0000256" key="2">
    <source>
        <dbReference type="RuleBase" id="RU363116"/>
    </source>
</evidence>
<dbReference type="Pfam" id="PF03803">
    <property type="entry name" value="Scramblase"/>
    <property type="match status" value="1"/>
</dbReference>
<sequence length="290" mass="33258">MDFEDRRISAVIQERRRMSLMTEQAARHGSVIYTQPRQSIVSLMSSESPNSDILADLQKRRLSTRSVRRKSVIPKLDPPPGMEGLNDKGFVYVKQQMESDLRGGCGTPNTYKIMNENEEELFYVLEDATCCCRWSCGPQRRFRLDFFTPQDDLVFTLDRNCCRCDCCCCLDCFLCNNKVYVTDCTNRTLGSIKQKFGIFSGKFDVLDYDGNMVAKIYGPCCVFRCCTEISFEIYDKNGEEKIGSINKKWEGEQDSSINVDHEYFDITFPEKMDPIDKMLIIGGAFLVVSI</sequence>
<comment type="caution">
    <text evidence="3">The sequence shown here is derived from an EMBL/GenBank/DDBJ whole genome shotgun (WGS) entry which is preliminary data.</text>
</comment>
<evidence type="ECO:0000313" key="4">
    <source>
        <dbReference type="Proteomes" id="UP001186944"/>
    </source>
</evidence>
<dbReference type="PANTHER" id="PTHR23248">
    <property type="entry name" value="PHOSPHOLIPID SCRAMBLASE-RELATED"/>
    <property type="match status" value="1"/>
</dbReference>
<dbReference type="GO" id="GO:0005886">
    <property type="term" value="C:plasma membrane"/>
    <property type="evidence" value="ECO:0007669"/>
    <property type="project" value="TreeGrafter"/>
</dbReference>
<dbReference type="Proteomes" id="UP001186944">
    <property type="component" value="Unassembled WGS sequence"/>
</dbReference>
<keyword evidence="2" id="KW-0449">Lipoprotein</keyword>
<organism evidence="3 4">
    <name type="scientific">Pinctada imbricata</name>
    <name type="common">Atlantic pearl-oyster</name>
    <name type="synonym">Pinctada martensii</name>
    <dbReference type="NCBI Taxonomy" id="66713"/>
    <lineage>
        <taxon>Eukaryota</taxon>
        <taxon>Metazoa</taxon>
        <taxon>Spiralia</taxon>
        <taxon>Lophotrochozoa</taxon>
        <taxon>Mollusca</taxon>
        <taxon>Bivalvia</taxon>
        <taxon>Autobranchia</taxon>
        <taxon>Pteriomorphia</taxon>
        <taxon>Pterioida</taxon>
        <taxon>Pterioidea</taxon>
        <taxon>Pteriidae</taxon>
        <taxon>Pinctada</taxon>
    </lineage>
</organism>
<keyword evidence="2" id="KW-0106">Calcium</keyword>
<dbReference type="EMBL" id="VSWD01000008">
    <property type="protein sequence ID" value="KAK3094460.1"/>
    <property type="molecule type" value="Genomic_DNA"/>
</dbReference>
<comment type="similarity">
    <text evidence="1 2">Belongs to the phospholipid scramblase family.</text>
</comment>
<dbReference type="GO" id="GO:0017128">
    <property type="term" value="F:phospholipid scramblase activity"/>
    <property type="evidence" value="ECO:0007669"/>
    <property type="project" value="InterPro"/>
</dbReference>
<dbReference type="AlphaFoldDB" id="A0AA88Y7P8"/>
<comment type="function">
    <text evidence="2">May mediate accelerated ATP-independent bidirectional transbilayer migration of phospholipids upon binding calcium ions that results in a loss of phospholipid asymmetry in the plasma membrane.</text>
</comment>
<keyword evidence="4" id="KW-1185">Reference proteome</keyword>
<dbReference type="InterPro" id="IPR005552">
    <property type="entry name" value="Scramblase"/>
</dbReference>
<evidence type="ECO:0000313" key="3">
    <source>
        <dbReference type="EMBL" id="KAK3094460.1"/>
    </source>
</evidence>
<gene>
    <name evidence="3" type="ORF">FSP39_002000</name>
</gene>